<dbReference type="GO" id="GO:0019065">
    <property type="term" value="P:receptor-mediated endocytosis of virus by host cell"/>
    <property type="evidence" value="ECO:0007669"/>
    <property type="project" value="Ensembl"/>
</dbReference>
<feature type="domain" description="EF-hand" evidence="6">
    <location>
        <begin position="121"/>
        <end position="156"/>
    </location>
</feature>
<reference evidence="7" key="1">
    <citation type="submission" date="2025-08" db="UniProtKB">
        <authorList>
            <consortium name="Ensembl"/>
        </authorList>
    </citation>
    <scope>IDENTIFICATION</scope>
</reference>
<evidence type="ECO:0000259" key="6">
    <source>
        <dbReference type="PROSITE" id="PS50222"/>
    </source>
</evidence>
<dbReference type="GO" id="GO:0043130">
    <property type="term" value="F:ubiquitin binding"/>
    <property type="evidence" value="ECO:0007669"/>
    <property type="project" value="Ensembl"/>
</dbReference>
<gene>
    <name evidence="7" type="primary">EPS15</name>
</gene>
<dbReference type="GO" id="GO:0032880">
    <property type="term" value="P:regulation of protein localization"/>
    <property type="evidence" value="ECO:0007669"/>
    <property type="project" value="Ensembl"/>
</dbReference>
<dbReference type="FunFam" id="1.10.238.10:FF:000026">
    <property type="entry name" value="Epidermal growth factor receptor pathway substrate 15-like 1"/>
    <property type="match status" value="1"/>
</dbReference>
<accession>A0A8D0H4V1</accession>
<dbReference type="SMART" id="SM00027">
    <property type="entry name" value="EH"/>
    <property type="match status" value="3"/>
</dbReference>
<evidence type="ECO:0000259" key="5">
    <source>
        <dbReference type="PROSITE" id="PS50031"/>
    </source>
</evidence>
<feature type="compositionally biased region" description="Low complexity" evidence="4">
    <location>
        <begin position="523"/>
        <end position="537"/>
    </location>
</feature>
<dbReference type="PANTHER" id="PTHR11216:SF54">
    <property type="entry name" value="EPIDERMAL GROWTH FACTOR RECEPTOR SUBSTRATE 15"/>
    <property type="match status" value="1"/>
</dbReference>
<dbReference type="GO" id="GO:0042802">
    <property type="term" value="F:identical protein binding"/>
    <property type="evidence" value="ECO:0007669"/>
    <property type="project" value="Ensembl"/>
</dbReference>
<keyword evidence="8" id="KW-1185">Reference proteome</keyword>
<feature type="domain" description="EH" evidence="5">
    <location>
        <begin position="89"/>
        <end position="177"/>
    </location>
</feature>
<dbReference type="GO" id="GO:0030122">
    <property type="term" value="C:AP-2 adaptor complex"/>
    <property type="evidence" value="ECO:0007669"/>
    <property type="project" value="Ensembl"/>
</dbReference>
<evidence type="ECO:0000313" key="8">
    <source>
        <dbReference type="Proteomes" id="UP000694392"/>
    </source>
</evidence>
<dbReference type="GO" id="GO:0006895">
    <property type="term" value="P:Golgi to endosome transport"/>
    <property type="evidence" value="ECO:0007669"/>
    <property type="project" value="Ensembl"/>
</dbReference>
<dbReference type="PANTHER" id="PTHR11216">
    <property type="entry name" value="EH DOMAIN"/>
    <property type="match status" value="1"/>
</dbReference>
<evidence type="ECO:0000256" key="4">
    <source>
        <dbReference type="SAM" id="MobiDB-lite"/>
    </source>
</evidence>
<evidence type="ECO:0000313" key="7">
    <source>
        <dbReference type="Ensembl" id="ENSSPUP00000015341.1"/>
    </source>
</evidence>
<feature type="domain" description="EH" evidence="5">
    <location>
        <begin position="1"/>
        <end position="66"/>
    </location>
</feature>
<feature type="compositionally biased region" description="Basic and acidic residues" evidence="4">
    <location>
        <begin position="563"/>
        <end position="591"/>
    </location>
</feature>
<feature type="domain" description="EH" evidence="5">
    <location>
        <begin position="222"/>
        <end position="312"/>
    </location>
</feature>
<dbReference type="SUPFAM" id="SSF47473">
    <property type="entry name" value="EF-hand"/>
    <property type="match status" value="3"/>
</dbReference>
<dbReference type="GO" id="GO:0045296">
    <property type="term" value="F:cadherin binding"/>
    <property type="evidence" value="ECO:0007669"/>
    <property type="project" value="TreeGrafter"/>
</dbReference>
<feature type="region of interest" description="Disordered" evidence="4">
    <location>
        <begin position="743"/>
        <end position="829"/>
    </location>
</feature>
<dbReference type="GO" id="GO:0016197">
    <property type="term" value="P:endosomal transport"/>
    <property type="evidence" value="ECO:0007669"/>
    <property type="project" value="TreeGrafter"/>
</dbReference>
<feature type="compositionally biased region" description="Polar residues" evidence="4">
    <location>
        <begin position="659"/>
        <end position="672"/>
    </location>
</feature>
<feature type="region of interest" description="Disordered" evidence="4">
    <location>
        <begin position="516"/>
        <end position="629"/>
    </location>
</feature>
<dbReference type="GeneTree" id="ENSGT00940000155751"/>
<evidence type="ECO:0000256" key="2">
    <source>
        <dbReference type="ARBA" id="ARBA00022837"/>
    </source>
</evidence>
<keyword evidence="1" id="KW-0479">Metal-binding</keyword>
<dbReference type="Proteomes" id="UP000694392">
    <property type="component" value="Unplaced"/>
</dbReference>
<dbReference type="Ensembl" id="ENSSPUT00000016367.1">
    <property type="protein sequence ID" value="ENSSPUP00000015341.1"/>
    <property type="gene ID" value="ENSSPUG00000011819.1"/>
</dbReference>
<sequence>ASAFLKKSGLTDLILGKIWDLADTDGKGILNKQEFFVALRLVACAQNGLDVSLSSLNLPVPPPRFSDTSSPLLVSGASADIPWAVKLDDKAKYDAIFDSLSPVNGLLSGDKVKPVLLNSKLPVDVLGRVWELSDIDRDGMLDRDEFAVVMFLVYCALEKEPVPMSLPTALVPPSKRKAASTPGAVQLIPPSASAKESHQAFPPASILPAQVPATPWVVSPADKIKYDEVFLKTDKDMDGFVSGVEARELFLKTGLPSALLAHIWTLCDTKDCGKLSKEQFALAFHLINQKLMKGIDPPQVLTPEMIPPSDRASLQKSTLGPSPVADFSAIKELDTLSNEIVDLQREKTTVEQDLKEKEDVIKQRTTEVQDLQDEVKRESNNLQKLQAQKQEAQEILNSLDEQKAKLEEQLNEIRQKCAEEAHLITSLKAEIANQESKISTYEEELTKAQEELSHLQQETAELEECVESGKAQLGPLQQQLQDSQQEINSVQTRLLELKDLENNQFNWHSHPHSILVNGTAGHSSPSDSSSEAANLNESAEKESSAEREQVNHESPVRNSPETTHGDMGEEKETPTEVVTKRADPFDAESHTLPDPVTETNMDFFQSDPFVGSDPFKDDPFGKIDPFGGDPFKGSDPFAADCFFKPSSADPFTAAGADPFSTSDGSDPTTEALKNNDPFAPGGIAVNTPHDPATDPFASLFGNESFGSGFADFSTLSKPNNEDPFSSCTSGSVNNVVITKNVFEEAPAKNGDVPPALPPKTGTPTRPCPPPPGKRPINKLDSSDSFKLNDPFQPVPGCDIPKEQEADLFHDPFAPTNSSKETDTNNFANFSTYPTEEDMIEWAKRESEREEKERLARLKQQEQEDLELAIALSKSEISEA</sequence>
<dbReference type="OMA" id="GHFLQTS"/>
<dbReference type="SMART" id="SM00726">
    <property type="entry name" value="UIM"/>
    <property type="match status" value="2"/>
</dbReference>
<dbReference type="GO" id="GO:0031593">
    <property type="term" value="F:polyubiquitin modification-dependent protein binding"/>
    <property type="evidence" value="ECO:0007669"/>
    <property type="project" value="Ensembl"/>
</dbReference>
<feature type="compositionally biased region" description="Polar residues" evidence="4">
    <location>
        <begin position="713"/>
        <end position="731"/>
    </location>
</feature>
<dbReference type="InterPro" id="IPR018247">
    <property type="entry name" value="EF_Hand_1_Ca_BS"/>
</dbReference>
<dbReference type="SMART" id="SM00054">
    <property type="entry name" value="EFh"/>
    <property type="match status" value="3"/>
</dbReference>
<dbReference type="PROSITE" id="PS00018">
    <property type="entry name" value="EF_HAND_1"/>
    <property type="match status" value="1"/>
</dbReference>
<keyword evidence="2" id="KW-0106">Calcium</keyword>
<dbReference type="GO" id="GO:0016235">
    <property type="term" value="C:aggresome"/>
    <property type="evidence" value="ECO:0007669"/>
    <property type="project" value="Ensembl"/>
</dbReference>
<organism evidence="7 8">
    <name type="scientific">Sphenodon punctatus</name>
    <name type="common">Tuatara</name>
    <name type="synonym">Hatteria punctata</name>
    <dbReference type="NCBI Taxonomy" id="8508"/>
    <lineage>
        <taxon>Eukaryota</taxon>
        <taxon>Metazoa</taxon>
        <taxon>Chordata</taxon>
        <taxon>Craniata</taxon>
        <taxon>Vertebrata</taxon>
        <taxon>Euteleostomi</taxon>
        <taxon>Lepidosauria</taxon>
        <taxon>Sphenodontia</taxon>
        <taxon>Sphenodontidae</taxon>
        <taxon>Sphenodon</taxon>
    </lineage>
</organism>
<dbReference type="CDD" id="cd00052">
    <property type="entry name" value="EH"/>
    <property type="match status" value="3"/>
</dbReference>
<dbReference type="PROSITE" id="PS50031">
    <property type="entry name" value="EH"/>
    <property type="match status" value="3"/>
</dbReference>
<protein>
    <submittedName>
        <fullName evidence="7">Epidermal growth factor receptor pathway substrate 15</fullName>
    </submittedName>
</protein>
<dbReference type="PROSITE" id="PS50330">
    <property type="entry name" value="UIM"/>
    <property type="match status" value="2"/>
</dbReference>
<dbReference type="AlphaFoldDB" id="A0A8D0H4V1"/>
<dbReference type="GO" id="GO:0048268">
    <property type="term" value="P:clathrin coat assembly"/>
    <property type="evidence" value="ECO:0007669"/>
    <property type="project" value="Ensembl"/>
</dbReference>
<feature type="region of interest" description="Disordered" evidence="4">
    <location>
        <begin position="652"/>
        <end position="731"/>
    </location>
</feature>
<dbReference type="GO" id="GO:0005509">
    <property type="term" value="F:calcium ion binding"/>
    <property type="evidence" value="ECO:0007669"/>
    <property type="project" value="InterPro"/>
</dbReference>
<evidence type="ECO:0000256" key="3">
    <source>
        <dbReference type="SAM" id="Coils"/>
    </source>
</evidence>
<proteinExistence type="predicted"/>
<reference evidence="7" key="2">
    <citation type="submission" date="2025-09" db="UniProtKB">
        <authorList>
            <consortium name="Ensembl"/>
        </authorList>
    </citation>
    <scope>IDENTIFICATION</scope>
</reference>
<dbReference type="Gene3D" id="1.10.238.10">
    <property type="entry name" value="EF-hand"/>
    <property type="match status" value="3"/>
</dbReference>
<evidence type="ECO:0000256" key="1">
    <source>
        <dbReference type="ARBA" id="ARBA00022723"/>
    </source>
</evidence>
<dbReference type="SUPFAM" id="SSF90257">
    <property type="entry name" value="Myosin rod fragments"/>
    <property type="match status" value="1"/>
</dbReference>
<dbReference type="GO" id="GO:0005829">
    <property type="term" value="C:cytosol"/>
    <property type="evidence" value="ECO:0007669"/>
    <property type="project" value="Ensembl"/>
</dbReference>
<dbReference type="GO" id="GO:0070086">
    <property type="term" value="P:ubiquitin-dependent endocytosis"/>
    <property type="evidence" value="ECO:0007669"/>
    <property type="project" value="Ensembl"/>
</dbReference>
<name>A0A8D0H4V1_SPHPU</name>
<dbReference type="InterPro" id="IPR003903">
    <property type="entry name" value="UIM_dom"/>
</dbReference>
<dbReference type="PROSITE" id="PS50222">
    <property type="entry name" value="EF_HAND_2"/>
    <property type="match status" value="3"/>
</dbReference>
<dbReference type="GO" id="GO:0060170">
    <property type="term" value="C:ciliary membrane"/>
    <property type="evidence" value="ECO:0007669"/>
    <property type="project" value="Ensembl"/>
</dbReference>
<feature type="domain" description="EF-hand" evidence="6">
    <location>
        <begin position="10"/>
        <end position="45"/>
    </location>
</feature>
<dbReference type="InterPro" id="IPR002048">
    <property type="entry name" value="EF_hand_dom"/>
</dbReference>
<feature type="compositionally biased region" description="Polar residues" evidence="4">
    <location>
        <begin position="814"/>
        <end position="829"/>
    </location>
</feature>
<feature type="compositionally biased region" description="Basic and acidic residues" evidence="4">
    <location>
        <begin position="538"/>
        <end position="555"/>
    </location>
</feature>
<dbReference type="Gene3D" id="1.10.287.1490">
    <property type="match status" value="1"/>
</dbReference>
<feature type="compositionally biased region" description="Basic and acidic residues" evidence="4">
    <location>
        <begin position="799"/>
        <end position="809"/>
    </location>
</feature>
<feature type="domain" description="EF-hand" evidence="6">
    <location>
        <begin position="221"/>
        <end position="256"/>
    </location>
</feature>
<keyword evidence="3" id="KW-0175">Coiled coil</keyword>
<dbReference type="InterPro" id="IPR011992">
    <property type="entry name" value="EF-hand-dom_pair"/>
</dbReference>
<dbReference type="Pfam" id="PF12763">
    <property type="entry name" value="EH"/>
    <property type="match status" value="3"/>
</dbReference>
<feature type="coiled-coil region" evidence="3">
    <location>
        <begin position="333"/>
        <end position="500"/>
    </location>
</feature>
<dbReference type="InterPro" id="IPR000261">
    <property type="entry name" value="EH_dom"/>
</dbReference>